<dbReference type="RefSeq" id="WP_133473900.1">
    <property type="nucleotide sequence ID" value="NZ_SNWP01000010.1"/>
</dbReference>
<evidence type="ECO:0000313" key="2">
    <source>
        <dbReference type="EMBL" id="TDO29302.1"/>
    </source>
</evidence>
<dbReference type="AlphaFoldDB" id="A0A4R6J210"/>
<dbReference type="OrthoDB" id="9151999at2"/>
<keyword evidence="2" id="KW-0548">Nucleotidyltransferase</keyword>
<organism evidence="2 3">
    <name type="scientific">Sediminibacterium goheungense</name>
    <dbReference type="NCBI Taxonomy" id="1086393"/>
    <lineage>
        <taxon>Bacteria</taxon>
        <taxon>Pseudomonadati</taxon>
        <taxon>Bacteroidota</taxon>
        <taxon>Chitinophagia</taxon>
        <taxon>Chitinophagales</taxon>
        <taxon>Chitinophagaceae</taxon>
        <taxon>Sediminibacterium</taxon>
    </lineage>
</organism>
<comment type="caution">
    <text evidence="2">The sequence shown here is derived from an EMBL/GenBank/DDBJ whole genome shotgun (WGS) entry which is preliminary data.</text>
</comment>
<sequence>MVHKIVILGPESTGKSTLCELLAQHYHTLWCPEFAREYLLTNGTDYTFDDLLTIAKGQLALENEYEGMVNSEWSKVNDRWINTKSLRSQKHEPLLFVDTDMYVMKVWCEYVFQKCHHSILDEIIQRKYDLYLLCKPDLPWTPDELREYPDEKPRQELYQIYQDIMINQNTPWVEISGNYEERLQQAITAVDSLRIQP</sequence>
<protein>
    <submittedName>
        <fullName evidence="2">NadR type nicotinamide-nucleotide adenylyltransferase</fullName>
    </submittedName>
</protein>
<dbReference type="Pfam" id="PF13521">
    <property type="entry name" value="AAA_28"/>
    <property type="match status" value="1"/>
</dbReference>
<dbReference type="PANTHER" id="PTHR37512:SF1">
    <property type="entry name" value="NADR_TTD14 AAA DOMAIN-CONTAINING PROTEIN"/>
    <property type="match status" value="1"/>
</dbReference>
<dbReference type="InterPro" id="IPR038727">
    <property type="entry name" value="NadR/Ttd14_AAA_dom"/>
</dbReference>
<keyword evidence="3" id="KW-1185">Reference proteome</keyword>
<proteinExistence type="predicted"/>
<keyword evidence="2" id="KW-0808">Transferase</keyword>
<evidence type="ECO:0000259" key="1">
    <source>
        <dbReference type="Pfam" id="PF13521"/>
    </source>
</evidence>
<accession>A0A4R6J210</accession>
<evidence type="ECO:0000313" key="3">
    <source>
        <dbReference type="Proteomes" id="UP000295741"/>
    </source>
</evidence>
<feature type="domain" description="NadR/Ttd14 AAA" evidence="1">
    <location>
        <begin position="4"/>
        <end position="182"/>
    </location>
</feature>
<dbReference type="Gene3D" id="3.40.50.300">
    <property type="entry name" value="P-loop containing nucleotide triphosphate hydrolases"/>
    <property type="match status" value="1"/>
</dbReference>
<name>A0A4R6J210_9BACT</name>
<dbReference type="InterPro" id="IPR052735">
    <property type="entry name" value="NAD_biosynth-regulator"/>
</dbReference>
<dbReference type="GO" id="GO:0016779">
    <property type="term" value="F:nucleotidyltransferase activity"/>
    <property type="evidence" value="ECO:0007669"/>
    <property type="project" value="UniProtKB-KW"/>
</dbReference>
<reference evidence="2 3" key="1">
    <citation type="submission" date="2019-03" db="EMBL/GenBank/DDBJ databases">
        <title>Genomic Encyclopedia of Archaeal and Bacterial Type Strains, Phase II (KMG-II): from individual species to whole genera.</title>
        <authorList>
            <person name="Goeker M."/>
        </authorList>
    </citation>
    <scope>NUCLEOTIDE SEQUENCE [LARGE SCALE GENOMIC DNA]</scope>
    <source>
        <strain evidence="2 3">DSM 28323</strain>
    </source>
</reference>
<dbReference type="PANTHER" id="PTHR37512">
    <property type="entry name" value="TRIFUNCTIONAL NAD BIOSYNTHESIS/REGULATOR PROTEIN NADR"/>
    <property type="match status" value="1"/>
</dbReference>
<dbReference type="Proteomes" id="UP000295741">
    <property type="component" value="Unassembled WGS sequence"/>
</dbReference>
<gene>
    <name evidence="2" type="ORF">BC659_1391</name>
</gene>
<dbReference type="EMBL" id="SNWP01000010">
    <property type="protein sequence ID" value="TDO29302.1"/>
    <property type="molecule type" value="Genomic_DNA"/>
</dbReference>
<dbReference type="SUPFAM" id="SSF52540">
    <property type="entry name" value="P-loop containing nucleoside triphosphate hydrolases"/>
    <property type="match status" value="1"/>
</dbReference>
<dbReference type="InterPro" id="IPR027417">
    <property type="entry name" value="P-loop_NTPase"/>
</dbReference>